<sequence length="902" mass="104064">MDRPSFLDQSPPIGYVPGLGRGANGFSVRGDKFQRKVPVRLQDGKSKELKKNNVVNDVAQSEEDEALKIFSIIDLKRNGNKSTKIENTFQDSLNEGYKFKDLKRNLGSISAEQWLNIPEASDFTRRNKRNRLEEQLNRKTYAAPDSLISQNVNLTKLTEEREKLLEKTLDTNIKGKFGNTDINTLSESQSYLNQLEIISNTTNETQLEDLKKMRLVFQSYRKADPKKSEGWIASARLEEKCRKMEQARRLIEEGCENCPHDEEIWLESIRLHSSDNQKCKIIVTTAIKFNYNSIKLWLKAIDLENEKINKYRIVRKALEEVPTSTELWNLAVGFEQDKNEKINILRKALEFVPESIHLWTTLIKIEEYTEAKISLNKARKAIPNNIKVWLLAIELEETHGDKNISVSKLIKILNKGFEQLLHSNISVTFEDALRISKEFETSNKGKCEKSLDALAQVILLRTTEGQGHNIDNKKLKMLLKFDDSLTKLCLIKQMVIVNHDRLSLWNSLKEICEKLGRINDLYSTFEHVLFNKDETDQNKVLESNSKLVLVYAKEIWKGSNDIKKALDIMDKSLVVIPDNLDIVAAKAKLLCQSKQFDAAGLLFKEKINQMIEEENILNKSGLDRLAHKYVSFLRYKSENELAITLLLDKFIPLFPNFYKLYLQLAQIYCDLKNYNDARSILIKGIEKISCNNKSNSHNALLWIEISKIEEIAMEKPTKARATLDVALIKNSGNSMSEIMIHVAKIQLEKRTQNKDQARLLVSQGLKTFPNSELLWTENITLLDAKRTSQKKTMFQDALRNTKNNYLVMLEIGKTFYKESQYATAIKWIERATKANPNYGDSWIWNYRCEKKLNRDTNGIIQKVTSIEPAYGPEWISVSKNPSSQYFRSLEILKTLTYVTEMQ</sequence>
<dbReference type="STRING" id="1789683.A0A1X7R3Q4"/>
<protein>
    <submittedName>
        <fullName evidence="8">Similar to Saccharomyces cerevisiae YBR055C PRP6 Splicing factor, component of the U4/U6-U5 snRNP complex</fullName>
    </submittedName>
</protein>
<dbReference type="SMART" id="SM00028">
    <property type="entry name" value="TPR"/>
    <property type="match status" value="4"/>
</dbReference>
<keyword evidence="3" id="KW-0677">Repeat</keyword>
<dbReference type="AlphaFoldDB" id="A0A1X7R3Q4"/>
<keyword evidence="4" id="KW-0508">mRNA splicing</keyword>
<dbReference type="InterPro" id="IPR019734">
    <property type="entry name" value="TPR_rpt"/>
</dbReference>
<dbReference type="Proteomes" id="UP000196158">
    <property type="component" value="Unassembled WGS sequence"/>
</dbReference>
<dbReference type="InterPro" id="IPR045075">
    <property type="entry name" value="Syf1-like"/>
</dbReference>
<dbReference type="InterPro" id="IPR011990">
    <property type="entry name" value="TPR-like_helical_dom_sf"/>
</dbReference>
<evidence type="ECO:0000256" key="2">
    <source>
        <dbReference type="ARBA" id="ARBA00022664"/>
    </source>
</evidence>
<dbReference type="SMART" id="SM00386">
    <property type="entry name" value="HAT"/>
    <property type="match status" value="5"/>
</dbReference>
<dbReference type="PROSITE" id="PS50005">
    <property type="entry name" value="TPR"/>
    <property type="match status" value="1"/>
</dbReference>
<evidence type="ECO:0000256" key="5">
    <source>
        <dbReference type="ARBA" id="ARBA00023242"/>
    </source>
</evidence>
<reference evidence="8 9" key="1">
    <citation type="submission" date="2017-04" db="EMBL/GenBank/DDBJ databases">
        <authorList>
            <person name="Afonso C.L."/>
            <person name="Miller P.J."/>
            <person name="Scott M.A."/>
            <person name="Spackman E."/>
            <person name="Goraichik I."/>
            <person name="Dimitrov K.M."/>
            <person name="Suarez D.L."/>
            <person name="Swayne D.E."/>
        </authorList>
    </citation>
    <scope>NUCLEOTIDE SEQUENCE [LARGE SCALE GENOMIC DNA]</scope>
</reference>
<keyword evidence="5" id="KW-0539">Nucleus</keyword>
<dbReference type="GO" id="GO:0000244">
    <property type="term" value="P:spliceosomal tri-snRNP complex assembly"/>
    <property type="evidence" value="ECO:0007669"/>
    <property type="project" value="TreeGrafter"/>
</dbReference>
<dbReference type="SUPFAM" id="SSF48452">
    <property type="entry name" value="TPR-like"/>
    <property type="match status" value="3"/>
</dbReference>
<dbReference type="PANTHER" id="PTHR11246:SF1">
    <property type="entry name" value="PRE-MRNA-PROCESSING FACTOR 6"/>
    <property type="match status" value="1"/>
</dbReference>
<evidence type="ECO:0000256" key="1">
    <source>
        <dbReference type="ARBA" id="ARBA00004123"/>
    </source>
</evidence>
<dbReference type="Gene3D" id="1.25.40.10">
    <property type="entry name" value="Tetratricopeptide repeat domain"/>
    <property type="match status" value="2"/>
</dbReference>
<keyword evidence="2" id="KW-0507">mRNA processing</keyword>
<evidence type="ECO:0000313" key="9">
    <source>
        <dbReference type="Proteomes" id="UP000196158"/>
    </source>
</evidence>
<dbReference type="GO" id="GO:0046540">
    <property type="term" value="C:U4/U6 x U5 tri-snRNP complex"/>
    <property type="evidence" value="ECO:0007669"/>
    <property type="project" value="TreeGrafter"/>
</dbReference>
<dbReference type="EMBL" id="FXLY01000005">
    <property type="protein sequence ID" value="SMN20323.1"/>
    <property type="molecule type" value="Genomic_DNA"/>
</dbReference>
<name>A0A1X7R3Q4_9SACH</name>
<dbReference type="InterPro" id="IPR010491">
    <property type="entry name" value="PRP1_N"/>
</dbReference>
<proteinExistence type="predicted"/>
<dbReference type="InterPro" id="IPR003107">
    <property type="entry name" value="HAT"/>
</dbReference>
<dbReference type="OrthoDB" id="440128at2759"/>
<dbReference type="Pfam" id="PF06424">
    <property type="entry name" value="PRP1_N"/>
    <property type="match status" value="1"/>
</dbReference>
<keyword evidence="6" id="KW-0802">TPR repeat</keyword>
<dbReference type="GO" id="GO:0071013">
    <property type="term" value="C:catalytic step 2 spliceosome"/>
    <property type="evidence" value="ECO:0007669"/>
    <property type="project" value="TreeGrafter"/>
</dbReference>
<organism evidence="8 9">
    <name type="scientific">Maudiozyma saulgeensis</name>
    <dbReference type="NCBI Taxonomy" id="1789683"/>
    <lineage>
        <taxon>Eukaryota</taxon>
        <taxon>Fungi</taxon>
        <taxon>Dikarya</taxon>
        <taxon>Ascomycota</taxon>
        <taxon>Saccharomycotina</taxon>
        <taxon>Saccharomycetes</taxon>
        <taxon>Saccharomycetales</taxon>
        <taxon>Saccharomycetaceae</taxon>
        <taxon>Maudiozyma</taxon>
    </lineage>
</organism>
<evidence type="ECO:0000256" key="4">
    <source>
        <dbReference type="ARBA" id="ARBA00023187"/>
    </source>
</evidence>
<evidence type="ECO:0000313" key="8">
    <source>
        <dbReference type="EMBL" id="SMN20323.1"/>
    </source>
</evidence>
<dbReference type="PANTHER" id="PTHR11246">
    <property type="entry name" value="PRE-MRNA SPLICING FACTOR"/>
    <property type="match status" value="1"/>
</dbReference>
<comment type="subcellular location">
    <subcellularLocation>
        <location evidence="1">Nucleus</location>
    </subcellularLocation>
</comment>
<accession>A0A1X7R3Q4</accession>
<gene>
    <name evidence="8" type="ORF">KASA_0N02816G</name>
</gene>
<feature type="repeat" description="TPR" evidence="6">
    <location>
        <begin position="805"/>
        <end position="838"/>
    </location>
</feature>
<evidence type="ECO:0000256" key="3">
    <source>
        <dbReference type="ARBA" id="ARBA00022737"/>
    </source>
</evidence>
<feature type="domain" description="PRP1 splicing factor N-terminal" evidence="7">
    <location>
        <begin position="11"/>
        <end position="126"/>
    </location>
</feature>
<evidence type="ECO:0000256" key="6">
    <source>
        <dbReference type="PROSITE-ProRule" id="PRU00339"/>
    </source>
</evidence>
<keyword evidence="9" id="KW-1185">Reference proteome</keyword>
<evidence type="ECO:0000259" key="7">
    <source>
        <dbReference type="Pfam" id="PF06424"/>
    </source>
</evidence>
<dbReference type="Pfam" id="PF13428">
    <property type="entry name" value="TPR_14"/>
    <property type="match status" value="1"/>
</dbReference>